<name>A0A0R3UAU1_MESCO</name>
<evidence type="ECO:0000313" key="1">
    <source>
        <dbReference type="EMBL" id="VDD78037.1"/>
    </source>
</evidence>
<dbReference type="AlphaFoldDB" id="A0A0R3UAU1"/>
<reference evidence="1 2" key="2">
    <citation type="submission" date="2018-10" db="EMBL/GenBank/DDBJ databases">
        <authorList>
            <consortium name="Pathogen Informatics"/>
        </authorList>
    </citation>
    <scope>NUCLEOTIDE SEQUENCE [LARGE SCALE GENOMIC DNA]</scope>
</reference>
<evidence type="ECO:0000313" key="2">
    <source>
        <dbReference type="Proteomes" id="UP000267029"/>
    </source>
</evidence>
<dbReference type="OrthoDB" id="6268028at2759"/>
<sequence length="180" mass="20160">MGDKGLEHQLERLVSMLADRQWTQAAPVSTPSIVGLTNSISEFSYDPKNGVTFESRQTPYHGSSVSRPTTKEDAVIAEIYVDDGITQQTSASNNTLRQAIHYVQGKWPKRSPTGDLQQLFQRRDSLCVIDSCLMFGERVVDNRPEPPSTKSTTPFEIGTAVYVRDYRLMHDPWIEGTIAP</sequence>
<gene>
    <name evidence="1" type="ORF">MCOS_LOCUS4040</name>
</gene>
<evidence type="ECO:0000313" key="3">
    <source>
        <dbReference type="WBParaSite" id="MCOS_0000403901-mRNA-1"/>
    </source>
</evidence>
<reference evidence="3" key="1">
    <citation type="submission" date="2017-02" db="UniProtKB">
        <authorList>
            <consortium name="WormBaseParasite"/>
        </authorList>
    </citation>
    <scope>IDENTIFICATION</scope>
</reference>
<keyword evidence="2" id="KW-1185">Reference proteome</keyword>
<proteinExistence type="predicted"/>
<accession>A0A0R3UAU1</accession>
<dbReference type="EMBL" id="UXSR01001207">
    <property type="protein sequence ID" value="VDD78037.1"/>
    <property type="molecule type" value="Genomic_DNA"/>
</dbReference>
<dbReference type="WBParaSite" id="MCOS_0000403901-mRNA-1">
    <property type="protein sequence ID" value="MCOS_0000403901-mRNA-1"/>
    <property type="gene ID" value="MCOS_0000403901"/>
</dbReference>
<dbReference type="Proteomes" id="UP000267029">
    <property type="component" value="Unassembled WGS sequence"/>
</dbReference>
<protein>
    <submittedName>
        <fullName evidence="3">MH2 domain-containing protein</fullName>
    </submittedName>
</protein>
<organism evidence="3">
    <name type="scientific">Mesocestoides corti</name>
    <name type="common">Flatworm</name>
    <dbReference type="NCBI Taxonomy" id="53468"/>
    <lineage>
        <taxon>Eukaryota</taxon>
        <taxon>Metazoa</taxon>
        <taxon>Spiralia</taxon>
        <taxon>Lophotrochozoa</taxon>
        <taxon>Platyhelminthes</taxon>
        <taxon>Cestoda</taxon>
        <taxon>Eucestoda</taxon>
        <taxon>Cyclophyllidea</taxon>
        <taxon>Mesocestoididae</taxon>
        <taxon>Mesocestoides</taxon>
    </lineage>
</organism>